<feature type="chain" id="PRO_5025501963" description="Mid2 domain-containing protein" evidence="7">
    <location>
        <begin position="25"/>
        <end position="707"/>
    </location>
</feature>
<dbReference type="EMBL" id="ML995486">
    <property type="protein sequence ID" value="KAF2141760.1"/>
    <property type="molecule type" value="Genomic_DNA"/>
</dbReference>
<keyword evidence="7" id="KW-0732">Signal</keyword>
<evidence type="ECO:0000256" key="3">
    <source>
        <dbReference type="ARBA" id="ARBA00022989"/>
    </source>
</evidence>
<dbReference type="OrthoDB" id="5338512at2759"/>
<dbReference type="PANTHER" id="PTHR15549">
    <property type="entry name" value="PAIRED IMMUNOGLOBULIN-LIKE TYPE 2 RECEPTOR"/>
    <property type="match status" value="1"/>
</dbReference>
<evidence type="ECO:0000313" key="8">
    <source>
        <dbReference type="EMBL" id="KAF2141760.1"/>
    </source>
</evidence>
<proteinExistence type="predicted"/>
<feature type="region of interest" description="Disordered" evidence="5">
    <location>
        <begin position="190"/>
        <end position="219"/>
    </location>
</feature>
<feature type="compositionally biased region" description="Polar residues" evidence="5">
    <location>
        <begin position="522"/>
        <end position="533"/>
    </location>
</feature>
<evidence type="ECO:0000256" key="4">
    <source>
        <dbReference type="ARBA" id="ARBA00023136"/>
    </source>
</evidence>
<feature type="compositionally biased region" description="Low complexity" evidence="5">
    <location>
        <begin position="480"/>
        <end position="496"/>
    </location>
</feature>
<feature type="compositionally biased region" description="Pro residues" evidence="5">
    <location>
        <begin position="420"/>
        <end position="435"/>
    </location>
</feature>
<feature type="region of interest" description="Disordered" evidence="5">
    <location>
        <begin position="672"/>
        <end position="707"/>
    </location>
</feature>
<evidence type="ECO:0000256" key="6">
    <source>
        <dbReference type="SAM" id="Phobius"/>
    </source>
</evidence>
<evidence type="ECO:0000256" key="2">
    <source>
        <dbReference type="ARBA" id="ARBA00022692"/>
    </source>
</evidence>
<evidence type="ECO:0008006" key="10">
    <source>
        <dbReference type="Google" id="ProtNLM"/>
    </source>
</evidence>
<keyword evidence="3 6" id="KW-1133">Transmembrane helix</keyword>
<gene>
    <name evidence="8" type="ORF">K452DRAFT_308827</name>
</gene>
<organism evidence="8 9">
    <name type="scientific">Aplosporella prunicola CBS 121167</name>
    <dbReference type="NCBI Taxonomy" id="1176127"/>
    <lineage>
        <taxon>Eukaryota</taxon>
        <taxon>Fungi</taxon>
        <taxon>Dikarya</taxon>
        <taxon>Ascomycota</taxon>
        <taxon>Pezizomycotina</taxon>
        <taxon>Dothideomycetes</taxon>
        <taxon>Dothideomycetes incertae sedis</taxon>
        <taxon>Botryosphaeriales</taxon>
        <taxon>Aplosporellaceae</taxon>
        <taxon>Aplosporella</taxon>
    </lineage>
</organism>
<feature type="compositionally biased region" description="Polar residues" evidence="5">
    <location>
        <begin position="442"/>
        <end position="459"/>
    </location>
</feature>
<feature type="compositionally biased region" description="Low complexity" evidence="5">
    <location>
        <begin position="190"/>
        <end position="204"/>
    </location>
</feature>
<dbReference type="RefSeq" id="XP_033397472.1">
    <property type="nucleotide sequence ID" value="XM_033543194.1"/>
</dbReference>
<evidence type="ECO:0000256" key="1">
    <source>
        <dbReference type="ARBA" id="ARBA00004167"/>
    </source>
</evidence>
<dbReference type="GO" id="GO:0016020">
    <property type="term" value="C:membrane"/>
    <property type="evidence" value="ECO:0007669"/>
    <property type="project" value="UniProtKB-SubCell"/>
</dbReference>
<feature type="compositionally biased region" description="Gly residues" evidence="5">
    <location>
        <begin position="497"/>
        <end position="508"/>
    </location>
</feature>
<keyword evidence="2 6" id="KW-0812">Transmembrane</keyword>
<feature type="compositionally biased region" description="Low complexity" evidence="5">
    <location>
        <begin position="382"/>
        <end position="403"/>
    </location>
</feature>
<dbReference type="GO" id="GO:0071944">
    <property type="term" value="C:cell periphery"/>
    <property type="evidence" value="ECO:0007669"/>
    <property type="project" value="UniProtKB-ARBA"/>
</dbReference>
<keyword evidence="4 6" id="KW-0472">Membrane</keyword>
<accession>A0A6A6BCA6</accession>
<keyword evidence="9" id="KW-1185">Reference proteome</keyword>
<evidence type="ECO:0000256" key="7">
    <source>
        <dbReference type="SAM" id="SignalP"/>
    </source>
</evidence>
<feature type="compositionally biased region" description="Basic and acidic residues" evidence="5">
    <location>
        <begin position="692"/>
        <end position="707"/>
    </location>
</feature>
<dbReference type="Proteomes" id="UP000799438">
    <property type="component" value="Unassembled WGS sequence"/>
</dbReference>
<evidence type="ECO:0000313" key="9">
    <source>
        <dbReference type="Proteomes" id="UP000799438"/>
    </source>
</evidence>
<feature type="transmembrane region" description="Helical" evidence="6">
    <location>
        <begin position="224"/>
        <end position="247"/>
    </location>
</feature>
<dbReference type="AlphaFoldDB" id="A0A6A6BCA6"/>
<feature type="signal peptide" evidence="7">
    <location>
        <begin position="1"/>
        <end position="24"/>
    </location>
</feature>
<sequence>MGPSTFQKLSVVCLLSTTVPTTSALAIALDAAQAIGLLPRAETCGGDSSLSHCGAGFPSSFCCPSDTTCTSIGNNSTNTVAETVICCPTGQNCQYIRPITCDLTQQDATAHPSNAIHTTNLTATLTTCGTQCCPLGYECENGLCSMTISSTVGSPDPSSSSSSSSSSASSSVPSSTSIAALPTAASSTAAASASSSSTATPATTDDNDKDDDGDSHTGATNKGAIAGGVIGGLAAGALLIGLVLWFMKRRRGGTVGSRSSFGGALSEKKKFSGDFGPVSRTVSDPIYNPSLSGRSEFLRRDAASPHAAPSIGTTMGLSSPFSLKEGNIYRKNTVAANSVQQTPHDHYGFGYSANVRAGPSPRPEMEKSPLAPLPRIKSLFSRSSLHLPRPRSSVYSRATAAPYTPTPGGGNATPGTGFVPPVPTIPEMPPQPIPPIRRFSAQRPSPSGSQPQRGASQRSDSSRARLNGPSTSSRHSNGHARSASAATATPSRRASGSVGGRSAGGRSAGGSRHSRSASASATTPNPNYTTYGSDSRPGTARTGSTETIDVLMPAPAATYYVSTPPSVAELNRPHGQDRDSLLAPPRAPFARAMPTANNGGNAGESSAAGGAYLGVPERRRPLTTQTTFSQLMENAGIPRNETGGGYGGYNAGYEASNLHPGVVNGVGGVGASGLHGPRSPPRPAPAAYGVDFKGKGRAAGEGRRRFL</sequence>
<dbReference type="InterPro" id="IPR051694">
    <property type="entry name" value="Immunoregulatory_rcpt-like"/>
</dbReference>
<name>A0A6A6BCA6_9PEZI</name>
<reference evidence="8" key="1">
    <citation type="journal article" date="2020" name="Stud. Mycol.">
        <title>101 Dothideomycetes genomes: a test case for predicting lifestyles and emergence of pathogens.</title>
        <authorList>
            <person name="Haridas S."/>
            <person name="Albert R."/>
            <person name="Binder M."/>
            <person name="Bloem J."/>
            <person name="Labutti K."/>
            <person name="Salamov A."/>
            <person name="Andreopoulos B."/>
            <person name="Baker S."/>
            <person name="Barry K."/>
            <person name="Bills G."/>
            <person name="Bluhm B."/>
            <person name="Cannon C."/>
            <person name="Castanera R."/>
            <person name="Culley D."/>
            <person name="Daum C."/>
            <person name="Ezra D."/>
            <person name="Gonzalez J."/>
            <person name="Henrissat B."/>
            <person name="Kuo A."/>
            <person name="Liang C."/>
            <person name="Lipzen A."/>
            <person name="Lutzoni F."/>
            <person name="Magnuson J."/>
            <person name="Mondo S."/>
            <person name="Nolan M."/>
            <person name="Ohm R."/>
            <person name="Pangilinan J."/>
            <person name="Park H.-J."/>
            <person name="Ramirez L."/>
            <person name="Alfaro M."/>
            <person name="Sun H."/>
            <person name="Tritt A."/>
            <person name="Yoshinaga Y."/>
            <person name="Zwiers L.-H."/>
            <person name="Turgeon B."/>
            <person name="Goodwin S."/>
            <person name="Spatafora J."/>
            <person name="Crous P."/>
            <person name="Grigoriev I."/>
        </authorList>
    </citation>
    <scope>NUCLEOTIDE SEQUENCE</scope>
    <source>
        <strain evidence="8">CBS 121167</strain>
    </source>
</reference>
<protein>
    <recommendedName>
        <fullName evidence="10">Mid2 domain-containing protein</fullName>
    </recommendedName>
</protein>
<dbReference type="GeneID" id="54300691"/>
<dbReference type="PANTHER" id="PTHR15549:SF26">
    <property type="entry name" value="AXIAL BUDDING PATTERN PROTEIN 2-RELATED"/>
    <property type="match status" value="1"/>
</dbReference>
<feature type="region of interest" description="Disordered" evidence="5">
    <location>
        <begin position="382"/>
        <end position="543"/>
    </location>
</feature>
<evidence type="ECO:0000256" key="5">
    <source>
        <dbReference type="SAM" id="MobiDB-lite"/>
    </source>
</evidence>
<comment type="subcellular location">
    <subcellularLocation>
        <location evidence="1">Membrane</location>
        <topology evidence="1">Single-pass membrane protein</topology>
    </subcellularLocation>
</comment>